<dbReference type="EMBL" id="BMQO01000029">
    <property type="protein sequence ID" value="GGS40888.1"/>
    <property type="molecule type" value="Genomic_DNA"/>
</dbReference>
<accession>A0ABQ2SW84</accession>
<proteinExistence type="predicted"/>
<dbReference type="Proteomes" id="UP000620633">
    <property type="component" value="Unassembled WGS sequence"/>
</dbReference>
<evidence type="ECO:0000313" key="3">
    <source>
        <dbReference type="Proteomes" id="UP000620633"/>
    </source>
</evidence>
<gene>
    <name evidence="2" type="ORF">GCM10008961_35270</name>
</gene>
<organism evidence="2 3">
    <name type="scientific">Deinococcus knuensis</name>
    <dbReference type="NCBI Taxonomy" id="1837380"/>
    <lineage>
        <taxon>Bacteria</taxon>
        <taxon>Thermotogati</taxon>
        <taxon>Deinococcota</taxon>
        <taxon>Deinococci</taxon>
        <taxon>Deinococcales</taxon>
        <taxon>Deinococcaceae</taxon>
        <taxon>Deinococcus</taxon>
    </lineage>
</organism>
<name>A0ABQ2SW84_9DEIO</name>
<comment type="caution">
    <text evidence="2">The sequence shown here is derived from an EMBL/GenBank/DDBJ whole genome shotgun (WGS) entry which is preliminary data.</text>
</comment>
<feature type="region of interest" description="Disordered" evidence="1">
    <location>
        <begin position="48"/>
        <end position="73"/>
    </location>
</feature>
<sequence length="141" mass="15711">MADTTTTTFTPSRMERAARDALWRTARASCMLVPPYFMTRSDSFMPESMTCRSARRPQASEQEAHGQEAEGLVGKRHTDSVCFANNPELHRIAGSTSGTRFAPTRFARIERALQPIQSESVSGNPQETFTGSSRRQVRIVV</sequence>
<reference evidence="3" key="1">
    <citation type="journal article" date="2019" name="Int. J. Syst. Evol. Microbiol.">
        <title>The Global Catalogue of Microorganisms (GCM) 10K type strain sequencing project: providing services to taxonomists for standard genome sequencing and annotation.</title>
        <authorList>
            <consortium name="The Broad Institute Genomics Platform"/>
            <consortium name="The Broad Institute Genome Sequencing Center for Infectious Disease"/>
            <person name="Wu L."/>
            <person name="Ma J."/>
        </authorList>
    </citation>
    <scope>NUCLEOTIDE SEQUENCE [LARGE SCALE GENOMIC DNA]</scope>
    <source>
        <strain evidence="3">JCM 31406</strain>
    </source>
</reference>
<evidence type="ECO:0000313" key="2">
    <source>
        <dbReference type="EMBL" id="GGS40888.1"/>
    </source>
</evidence>
<protein>
    <submittedName>
        <fullName evidence="2">Uncharacterized protein</fullName>
    </submittedName>
</protein>
<evidence type="ECO:0000256" key="1">
    <source>
        <dbReference type="SAM" id="MobiDB-lite"/>
    </source>
</evidence>
<keyword evidence="3" id="KW-1185">Reference proteome</keyword>